<keyword evidence="4 8" id="KW-1133">Transmembrane helix</keyword>
<comment type="subcellular location">
    <subcellularLocation>
        <location evidence="1">Membrane</location>
        <topology evidence="1">Multi-pass membrane protein</topology>
    </subcellularLocation>
</comment>
<evidence type="ECO:0000313" key="10">
    <source>
        <dbReference type="EMBL" id="KAL1533185.1"/>
    </source>
</evidence>
<name>A0ABD1FMY0_SALDI</name>
<proteinExistence type="predicted"/>
<dbReference type="SUPFAM" id="SSF48403">
    <property type="entry name" value="Ankyrin repeat"/>
    <property type="match status" value="1"/>
</dbReference>
<reference evidence="10 11" key="1">
    <citation type="submission" date="2024-06" db="EMBL/GenBank/DDBJ databases">
        <title>A chromosome level genome sequence of Diviner's sage (Salvia divinorum).</title>
        <authorList>
            <person name="Ford S.A."/>
            <person name="Ro D.-K."/>
            <person name="Ness R.W."/>
            <person name="Phillips M.A."/>
        </authorList>
    </citation>
    <scope>NUCLEOTIDE SEQUENCE [LARGE SCALE GENOMIC DNA]</scope>
    <source>
        <strain evidence="10">SAF-2024a</strain>
        <tissue evidence="10">Leaf</tissue>
    </source>
</reference>
<dbReference type="PANTHER" id="PTHR24186:SF37">
    <property type="entry name" value="PGG DOMAIN-CONTAINING PROTEIN"/>
    <property type="match status" value="1"/>
</dbReference>
<evidence type="ECO:0000256" key="1">
    <source>
        <dbReference type="ARBA" id="ARBA00004141"/>
    </source>
</evidence>
<accession>A0ABD1FMY0</accession>
<dbReference type="InterPro" id="IPR036770">
    <property type="entry name" value="Ankyrin_rpt-contain_sf"/>
</dbReference>
<feature type="transmembrane region" description="Helical" evidence="8">
    <location>
        <begin position="408"/>
        <end position="435"/>
    </location>
</feature>
<feature type="transmembrane region" description="Helical" evidence="8">
    <location>
        <begin position="330"/>
        <end position="349"/>
    </location>
</feature>
<evidence type="ECO:0000256" key="6">
    <source>
        <dbReference type="ARBA" id="ARBA00023136"/>
    </source>
</evidence>
<dbReference type="PROSITE" id="PS50297">
    <property type="entry name" value="ANK_REP_REGION"/>
    <property type="match status" value="1"/>
</dbReference>
<keyword evidence="5 7" id="KW-0040">ANK repeat</keyword>
<keyword evidence="6 8" id="KW-0472">Membrane</keyword>
<dbReference type="Pfam" id="PF12796">
    <property type="entry name" value="Ank_2"/>
    <property type="match status" value="2"/>
</dbReference>
<keyword evidence="2 8" id="KW-0812">Transmembrane</keyword>
<keyword evidence="3" id="KW-0677">Repeat</keyword>
<organism evidence="10 11">
    <name type="scientific">Salvia divinorum</name>
    <name type="common">Maria pastora</name>
    <name type="synonym">Diviner's sage</name>
    <dbReference type="NCBI Taxonomy" id="28513"/>
    <lineage>
        <taxon>Eukaryota</taxon>
        <taxon>Viridiplantae</taxon>
        <taxon>Streptophyta</taxon>
        <taxon>Embryophyta</taxon>
        <taxon>Tracheophyta</taxon>
        <taxon>Spermatophyta</taxon>
        <taxon>Magnoliopsida</taxon>
        <taxon>eudicotyledons</taxon>
        <taxon>Gunneridae</taxon>
        <taxon>Pentapetalae</taxon>
        <taxon>asterids</taxon>
        <taxon>lamiids</taxon>
        <taxon>Lamiales</taxon>
        <taxon>Lamiaceae</taxon>
        <taxon>Nepetoideae</taxon>
        <taxon>Mentheae</taxon>
        <taxon>Salviinae</taxon>
        <taxon>Salvia</taxon>
        <taxon>Salvia subgen. Calosphace</taxon>
    </lineage>
</organism>
<dbReference type="Pfam" id="PF13962">
    <property type="entry name" value="PGG"/>
    <property type="match status" value="1"/>
</dbReference>
<evidence type="ECO:0000256" key="2">
    <source>
        <dbReference type="ARBA" id="ARBA00022692"/>
    </source>
</evidence>
<keyword evidence="11" id="KW-1185">Reference proteome</keyword>
<dbReference type="SMART" id="SM00248">
    <property type="entry name" value="ANK"/>
    <property type="match status" value="5"/>
</dbReference>
<dbReference type="InterPro" id="IPR026961">
    <property type="entry name" value="PGG_dom"/>
</dbReference>
<dbReference type="Proteomes" id="UP001567538">
    <property type="component" value="Unassembled WGS sequence"/>
</dbReference>
<feature type="transmembrane region" description="Helical" evidence="8">
    <location>
        <begin position="369"/>
        <end position="387"/>
    </location>
</feature>
<evidence type="ECO:0000313" key="11">
    <source>
        <dbReference type="Proteomes" id="UP001567538"/>
    </source>
</evidence>
<dbReference type="AlphaFoldDB" id="A0ABD1FMY0"/>
<evidence type="ECO:0000256" key="4">
    <source>
        <dbReference type="ARBA" id="ARBA00022989"/>
    </source>
</evidence>
<gene>
    <name evidence="10" type="ORF">AAHA92_33105</name>
</gene>
<feature type="transmembrane region" description="Helical" evidence="8">
    <location>
        <begin position="254"/>
        <end position="271"/>
    </location>
</feature>
<evidence type="ECO:0000256" key="5">
    <source>
        <dbReference type="ARBA" id="ARBA00023043"/>
    </source>
</evidence>
<feature type="repeat" description="ANK" evidence="7">
    <location>
        <begin position="177"/>
        <end position="201"/>
    </location>
</feature>
<dbReference type="PROSITE" id="PS50088">
    <property type="entry name" value="ANK_REPEAT"/>
    <property type="match status" value="1"/>
</dbReference>
<comment type="caution">
    <text evidence="10">The sequence shown here is derived from an EMBL/GenBank/DDBJ whole genome shotgun (WGS) entry which is preliminary data.</text>
</comment>
<evidence type="ECO:0000256" key="8">
    <source>
        <dbReference type="SAM" id="Phobius"/>
    </source>
</evidence>
<evidence type="ECO:0000259" key="9">
    <source>
        <dbReference type="Pfam" id="PF13962"/>
    </source>
</evidence>
<evidence type="ECO:0000256" key="7">
    <source>
        <dbReference type="PROSITE-ProRule" id="PRU00023"/>
    </source>
</evidence>
<feature type="domain" description="PGG" evidence="9">
    <location>
        <begin position="249"/>
        <end position="357"/>
    </location>
</feature>
<dbReference type="EMBL" id="JBEAFC010000014">
    <property type="protein sequence ID" value="KAL1533185.1"/>
    <property type="molecule type" value="Genomic_DNA"/>
</dbReference>
<dbReference type="InterPro" id="IPR002110">
    <property type="entry name" value="Ankyrin_rpt"/>
</dbReference>
<dbReference type="GO" id="GO:0016020">
    <property type="term" value="C:membrane"/>
    <property type="evidence" value="ECO:0007669"/>
    <property type="project" value="UniProtKB-SubCell"/>
</dbReference>
<feature type="transmembrane region" description="Helical" evidence="8">
    <location>
        <begin position="302"/>
        <end position="323"/>
    </location>
</feature>
<protein>
    <submittedName>
        <fullName evidence="10">Ankyrin repeat-containing protein-like protein</fullName>
    </submittedName>
</protein>
<sequence>MAEAGAAERQIYHAARIGDLVTLRQLLRSNQHFLDVDSFPCLKNVLRIAMKEGSVSIVNEVLNINRELALDLDSKNSSYLHIAAAKGNVEIVRKLLTVAPEMCWWRDCHDMNPIHVAAMTGNARVLEEMLEVDLFPARERAYRGQTALHLCVKHCRIETLKVLVERLGDQVEAKDDDGETLLHLGVRSNQVKIVKYLVESNKIKMQATNFTGKTAMRILYESFQDTSTYSKMRRILSGFSFQSMAESFPKMTDMTMVVVVLIAAMAFQAAVNPPGGVWQEHTQSHNAGEAVMATTHPRIYKHFVRATTTAFISSLITILLVSTGARQEEFFFLAIATYSMWVSITSIGVSYGVSLMMTNPRESKSIGDIAAIVVSVFVFVFVLLFVYSPVRRRVQRRWLQDLAVARRVAATVSSLLIGAIVVSAFFAVLVIVILARAHRL</sequence>
<evidence type="ECO:0000256" key="3">
    <source>
        <dbReference type="ARBA" id="ARBA00022737"/>
    </source>
</evidence>
<dbReference type="PANTHER" id="PTHR24186">
    <property type="entry name" value="PROTEIN PHOSPHATASE 1 REGULATORY SUBUNIT"/>
    <property type="match status" value="1"/>
</dbReference>
<dbReference type="Gene3D" id="1.25.40.20">
    <property type="entry name" value="Ankyrin repeat-containing domain"/>
    <property type="match status" value="1"/>
</dbReference>